<evidence type="ECO:0000256" key="1">
    <source>
        <dbReference type="PIRSR" id="PIRSR601310-1"/>
    </source>
</evidence>
<dbReference type="PROSITE" id="PS51084">
    <property type="entry name" value="HIT_2"/>
    <property type="match status" value="1"/>
</dbReference>
<evidence type="ECO:0000259" key="4">
    <source>
        <dbReference type="PROSITE" id="PS51084"/>
    </source>
</evidence>
<dbReference type="GO" id="GO:0003824">
    <property type="term" value="F:catalytic activity"/>
    <property type="evidence" value="ECO:0007669"/>
    <property type="project" value="InterPro"/>
</dbReference>
<dbReference type="Proteomes" id="UP000064249">
    <property type="component" value="Unassembled WGS sequence"/>
</dbReference>
<dbReference type="PANTHER" id="PTHR23089">
    <property type="entry name" value="HISTIDINE TRIAD HIT PROTEIN"/>
    <property type="match status" value="1"/>
</dbReference>
<evidence type="ECO:0000313" key="5">
    <source>
        <dbReference type="EMBL" id="KUK46686.1"/>
    </source>
</evidence>
<protein>
    <submittedName>
        <fullName evidence="5">Histidine triad (HIT) protein</fullName>
    </submittedName>
</protein>
<sequence length="115" mass="12664">MLSDCVFCKVIAGELDGKMVYQDELATAFWDVHPAAPVHILIVPNEHISSLNAMKEEDEKLIGHLIFVARTLAKEQGVEAEGYRLIINTGPNAGQSVFHVHVHLLAGKPLPIQTR</sequence>
<feature type="active site" description="Tele-AMP-histidine intermediate" evidence="1">
    <location>
        <position position="101"/>
    </location>
</feature>
<dbReference type="InterPro" id="IPR011146">
    <property type="entry name" value="HIT-like"/>
</dbReference>
<dbReference type="InterPro" id="IPR001310">
    <property type="entry name" value="Histidine_triad_HIT"/>
</dbReference>
<feature type="short sequence motif" description="Histidine triad motif" evidence="2 3">
    <location>
        <begin position="99"/>
        <end position="103"/>
    </location>
</feature>
<dbReference type="SUPFAM" id="SSF54197">
    <property type="entry name" value="HIT-like"/>
    <property type="match status" value="1"/>
</dbReference>
<comment type="caution">
    <text evidence="5">The sequence shown here is derived from an EMBL/GenBank/DDBJ whole genome shotgun (WGS) entry which is preliminary data.</text>
</comment>
<gene>
    <name evidence="5" type="ORF">XD73_0428</name>
</gene>
<dbReference type="PRINTS" id="PR00332">
    <property type="entry name" value="HISTRIAD"/>
</dbReference>
<evidence type="ECO:0000256" key="3">
    <source>
        <dbReference type="PROSITE-ProRule" id="PRU00464"/>
    </source>
</evidence>
<name>A0A101FYE8_9CHLR</name>
<dbReference type="Gene3D" id="3.30.428.10">
    <property type="entry name" value="HIT-like"/>
    <property type="match status" value="1"/>
</dbReference>
<dbReference type="Pfam" id="PF01230">
    <property type="entry name" value="HIT"/>
    <property type="match status" value="1"/>
</dbReference>
<reference evidence="5 6" key="1">
    <citation type="journal article" date="2015" name="MBio">
        <title>Genome-Resolved Metagenomic Analysis Reveals Roles for Candidate Phyla and Other Microbial Community Members in Biogeochemical Transformations in Oil Reservoirs.</title>
        <authorList>
            <person name="Hu P."/>
            <person name="Tom L."/>
            <person name="Singh A."/>
            <person name="Thomas B.C."/>
            <person name="Baker B.J."/>
            <person name="Piceno Y.M."/>
            <person name="Andersen G.L."/>
            <person name="Banfield J.F."/>
        </authorList>
    </citation>
    <scope>NUCLEOTIDE SEQUENCE [LARGE SCALE GENOMIC DNA]</scope>
    <source>
        <strain evidence="5">46_16</strain>
    </source>
</reference>
<proteinExistence type="predicted"/>
<accession>A0A101FYE8</accession>
<feature type="domain" description="HIT" evidence="4">
    <location>
        <begin position="6"/>
        <end position="115"/>
    </location>
</feature>
<dbReference type="EMBL" id="LGFU01000012">
    <property type="protein sequence ID" value="KUK46686.1"/>
    <property type="molecule type" value="Genomic_DNA"/>
</dbReference>
<dbReference type="PROSITE" id="PS00892">
    <property type="entry name" value="HIT_1"/>
    <property type="match status" value="1"/>
</dbReference>
<evidence type="ECO:0000256" key="2">
    <source>
        <dbReference type="PIRSR" id="PIRSR601310-3"/>
    </source>
</evidence>
<evidence type="ECO:0000313" key="6">
    <source>
        <dbReference type="Proteomes" id="UP000064249"/>
    </source>
</evidence>
<organism evidence="5 6">
    <name type="scientific">Anaerolinea thermophila</name>
    <dbReference type="NCBI Taxonomy" id="167964"/>
    <lineage>
        <taxon>Bacteria</taxon>
        <taxon>Bacillati</taxon>
        <taxon>Chloroflexota</taxon>
        <taxon>Anaerolineae</taxon>
        <taxon>Anaerolineales</taxon>
        <taxon>Anaerolineaceae</taxon>
        <taxon>Anaerolinea</taxon>
    </lineage>
</organism>
<dbReference type="AlphaFoldDB" id="A0A101FYE8"/>
<dbReference type="CDD" id="cd01276">
    <property type="entry name" value="PKCI_related"/>
    <property type="match status" value="1"/>
</dbReference>
<dbReference type="InterPro" id="IPR036265">
    <property type="entry name" value="HIT-like_sf"/>
</dbReference>
<dbReference type="InterPro" id="IPR019808">
    <property type="entry name" value="Histidine_triad_CS"/>
</dbReference>